<dbReference type="SUPFAM" id="SSF103473">
    <property type="entry name" value="MFS general substrate transporter"/>
    <property type="match status" value="1"/>
</dbReference>
<feature type="transmembrane region" description="Helical" evidence="6">
    <location>
        <begin position="191"/>
        <end position="212"/>
    </location>
</feature>
<keyword evidence="7" id="KW-0732">Signal</keyword>
<gene>
    <name evidence="8" type="ORF">CYNAS_LOCUS3207</name>
</gene>
<feature type="transmembrane region" description="Helical" evidence="6">
    <location>
        <begin position="53"/>
        <end position="74"/>
    </location>
</feature>
<evidence type="ECO:0000313" key="9">
    <source>
        <dbReference type="Proteomes" id="UP001176961"/>
    </source>
</evidence>
<dbReference type="InterPro" id="IPR010291">
    <property type="entry name" value="Ion_channel_UNC-93"/>
</dbReference>
<feature type="transmembrane region" description="Helical" evidence="6">
    <location>
        <begin position="417"/>
        <end position="438"/>
    </location>
</feature>
<evidence type="ECO:0000256" key="5">
    <source>
        <dbReference type="ARBA" id="ARBA00023136"/>
    </source>
</evidence>
<feature type="signal peptide" evidence="7">
    <location>
        <begin position="1"/>
        <end position="19"/>
    </location>
</feature>
<keyword evidence="3 6" id="KW-0812">Transmembrane</keyword>
<name>A0AA36DR45_CYLNA</name>
<feature type="chain" id="PRO_5041382590" evidence="7">
    <location>
        <begin position="20"/>
        <end position="464"/>
    </location>
</feature>
<organism evidence="8 9">
    <name type="scientific">Cylicocyclus nassatus</name>
    <name type="common">Nematode worm</name>
    <dbReference type="NCBI Taxonomy" id="53992"/>
    <lineage>
        <taxon>Eukaryota</taxon>
        <taxon>Metazoa</taxon>
        <taxon>Ecdysozoa</taxon>
        <taxon>Nematoda</taxon>
        <taxon>Chromadorea</taxon>
        <taxon>Rhabditida</taxon>
        <taxon>Rhabditina</taxon>
        <taxon>Rhabditomorpha</taxon>
        <taxon>Strongyloidea</taxon>
        <taxon>Strongylidae</taxon>
        <taxon>Cylicocyclus</taxon>
    </lineage>
</organism>
<dbReference type="InterPro" id="IPR036259">
    <property type="entry name" value="MFS_trans_sf"/>
</dbReference>
<dbReference type="Pfam" id="PF05978">
    <property type="entry name" value="UNC-93"/>
    <property type="match status" value="1"/>
</dbReference>
<feature type="transmembrane region" description="Helical" evidence="6">
    <location>
        <begin position="247"/>
        <end position="266"/>
    </location>
</feature>
<evidence type="ECO:0000256" key="7">
    <source>
        <dbReference type="SAM" id="SignalP"/>
    </source>
</evidence>
<evidence type="ECO:0000256" key="4">
    <source>
        <dbReference type="ARBA" id="ARBA00022989"/>
    </source>
</evidence>
<proteinExistence type="inferred from homology"/>
<accession>A0AA36DR45</accession>
<feature type="transmembrane region" description="Helical" evidence="6">
    <location>
        <begin position="313"/>
        <end position="332"/>
    </location>
</feature>
<keyword evidence="4 6" id="KW-1133">Transmembrane helix</keyword>
<evidence type="ECO:0000256" key="6">
    <source>
        <dbReference type="SAM" id="Phobius"/>
    </source>
</evidence>
<evidence type="ECO:0000256" key="2">
    <source>
        <dbReference type="ARBA" id="ARBA00009172"/>
    </source>
</evidence>
<feature type="transmembrane region" description="Helical" evidence="6">
    <location>
        <begin position="103"/>
        <end position="121"/>
    </location>
</feature>
<protein>
    <submittedName>
        <fullName evidence="8">Uncharacterized protein</fullName>
    </submittedName>
</protein>
<evidence type="ECO:0000313" key="8">
    <source>
        <dbReference type="EMBL" id="CAJ0591224.1"/>
    </source>
</evidence>
<dbReference type="GO" id="GO:0016020">
    <property type="term" value="C:membrane"/>
    <property type="evidence" value="ECO:0007669"/>
    <property type="project" value="UniProtKB-SubCell"/>
</dbReference>
<dbReference type="AlphaFoldDB" id="A0AA36DR45"/>
<sequence length="464" mass="51456">MNPWCNELICIICLSIATTSLMTSYDTQSFIVESILHSVHMREPTRIDIHAGYYGPAVLYAAYTTANLFAPWICYRIGSKWTLFVGSLMFPAYQAGFFFLHSFYYYATQALMGIGFAMYYAGQGLYMSEHSTKSTISRNSALVSAIGNCSMLNGGIIMTLIFYLRRKSESLIDVVKVVDGPSYRDFSNKEIYVIYGVLLVFSATSNIIFASLPTKRISDSEQFENVDKATFRTQLSNLLDCAKEPRLVLLAAFFAFYGFHVSYFLGAYPTTFAFTKILSTNVYLPAYYSFMIGVGSVIAGGYIALFNTKFSNFGLIPTMATEVVLSIVMYLLTFATTANLATVQTTDDTSTWITPSVATCCILGLLNGMIDCCSCTMRALICTIAIPRKRLQAYSLAKLYQSAASCAAYFLSPQLTVQAWIFVLAGIQLFSATGFVLVSKQILRDEVQNKPQPKHAINKIKPSV</sequence>
<dbReference type="Proteomes" id="UP001176961">
    <property type="component" value="Unassembled WGS sequence"/>
</dbReference>
<feature type="transmembrane region" description="Helical" evidence="6">
    <location>
        <begin position="352"/>
        <end position="370"/>
    </location>
</feature>
<dbReference type="EMBL" id="CATQJL010000001">
    <property type="protein sequence ID" value="CAJ0591224.1"/>
    <property type="molecule type" value="Genomic_DNA"/>
</dbReference>
<reference evidence="8" key="1">
    <citation type="submission" date="2023-07" db="EMBL/GenBank/DDBJ databases">
        <authorList>
            <consortium name="CYATHOMIX"/>
        </authorList>
    </citation>
    <scope>NUCLEOTIDE SEQUENCE</scope>
    <source>
        <strain evidence="8">N/A</strain>
    </source>
</reference>
<keyword evidence="9" id="KW-1185">Reference proteome</keyword>
<feature type="transmembrane region" description="Helical" evidence="6">
    <location>
        <begin position="286"/>
        <end position="306"/>
    </location>
</feature>
<dbReference type="Gene3D" id="1.20.1250.20">
    <property type="entry name" value="MFS general substrate transporter like domains"/>
    <property type="match status" value="1"/>
</dbReference>
<feature type="transmembrane region" description="Helical" evidence="6">
    <location>
        <begin position="142"/>
        <end position="164"/>
    </location>
</feature>
<keyword evidence="5 6" id="KW-0472">Membrane</keyword>
<evidence type="ECO:0000256" key="3">
    <source>
        <dbReference type="ARBA" id="ARBA00022692"/>
    </source>
</evidence>
<dbReference type="PANTHER" id="PTHR23294">
    <property type="entry name" value="ET TRANSLATION PRODUCT-RELATED"/>
    <property type="match status" value="1"/>
</dbReference>
<feature type="transmembrane region" description="Helical" evidence="6">
    <location>
        <begin position="391"/>
        <end position="411"/>
    </location>
</feature>
<comment type="similarity">
    <text evidence="2">Belongs to the unc-93 family.</text>
</comment>
<dbReference type="PANTHER" id="PTHR23294:SF18">
    <property type="entry name" value="UNC93-LIKE PROTEIN MFSD11"/>
    <property type="match status" value="1"/>
</dbReference>
<dbReference type="InterPro" id="IPR051617">
    <property type="entry name" value="UNC-93-like_regulator"/>
</dbReference>
<comment type="subcellular location">
    <subcellularLocation>
        <location evidence="1">Membrane</location>
        <topology evidence="1">Multi-pass membrane protein</topology>
    </subcellularLocation>
</comment>
<evidence type="ECO:0000256" key="1">
    <source>
        <dbReference type="ARBA" id="ARBA00004141"/>
    </source>
</evidence>
<comment type="caution">
    <text evidence="8">The sequence shown here is derived from an EMBL/GenBank/DDBJ whole genome shotgun (WGS) entry which is preliminary data.</text>
</comment>